<feature type="compositionally biased region" description="Low complexity" evidence="1">
    <location>
        <begin position="62"/>
        <end position="81"/>
    </location>
</feature>
<dbReference type="KEGG" id="mauu:NCTC10437_00619"/>
<feature type="region of interest" description="Disordered" evidence="1">
    <location>
        <begin position="214"/>
        <end position="270"/>
    </location>
</feature>
<dbReference type="EMBL" id="LR134356">
    <property type="protein sequence ID" value="VEG51509.1"/>
    <property type="molecule type" value="Genomic_DNA"/>
</dbReference>
<dbReference type="Proteomes" id="UP000279306">
    <property type="component" value="Chromosome"/>
</dbReference>
<evidence type="ECO:0000256" key="1">
    <source>
        <dbReference type="SAM" id="MobiDB-lite"/>
    </source>
</evidence>
<feature type="region of interest" description="Disordered" evidence="1">
    <location>
        <begin position="174"/>
        <end position="196"/>
    </location>
</feature>
<proteinExistence type="predicted"/>
<protein>
    <submittedName>
        <fullName evidence="2">Uncharacterized protein</fullName>
    </submittedName>
</protein>
<reference evidence="2 3" key="1">
    <citation type="submission" date="2018-12" db="EMBL/GenBank/DDBJ databases">
        <authorList>
            <consortium name="Pathogen Informatics"/>
        </authorList>
    </citation>
    <scope>NUCLEOTIDE SEQUENCE [LARGE SCALE GENOMIC DNA]</scope>
    <source>
        <strain evidence="2 3">NCTC10437</strain>
    </source>
</reference>
<feature type="region of interest" description="Disordered" evidence="1">
    <location>
        <begin position="39"/>
        <end position="86"/>
    </location>
</feature>
<gene>
    <name evidence="2" type="ORF">NCTC10437_00619</name>
</gene>
<sequence>MSQDLCRRSFQCWMPSYSTATFHCRQPMSTRIRRSRNSICVSGRGRPPRTRISRTLVSCGDSAPPSTRSSTPRSRATPPSAGMCSRNCSDARRRDAGGVHQRVDDRYRLFGGSRAADVECGAGGRRRVDAADHAHLVGHEAPRASDDPRCRMPVGANDLRRCARVDPLGAEHRCGGQAAERRTGGQPGGLGSDTCGEFHVPRNVDVAIDSGVVTSESAPGEPSAADRHAAEKGVHAATVGTRTDESGPRARISGRSCAQAPRWGQRKAPVRQAHRGFFVKGLRSPYRPCHRSGRPRVRTPSPACRRRRPRW</sequence>
<evidence type="ECO:0000313" key="3">
    <source>
        <dbReference type="Proteomes" id="UP000279306"/>
    </source>
</evidence>
<feature type="compositionally biased region" description="Basic and acidic residues" evidence="1">
    <location>
        <begin position="224"/>
        <end position="234"/>
    </location>
</feature>
<name>A0A448IGF4_MYCAU</name>
<evidence type="ECO:0000313" key="2">
    <source>
        <dbReference type="EMBL" id="VEG51509.1"/>
    </source>
</evidence>
<dbReference type="AlphaFoldDB" id="A0A448IGF4"/>
<feature type="compositionally biased region" description="Basic and acidic residues" evidence="1">
    <location>
        <begin position="174"/>
        <end position="183"/>
    </location>
</feature>
<feature type="region of interest" description="Disordered" evidence="1">
    <location>
        <begin position="283"/>
        <end position="311"/>
    </location>
</feature>
<keyword evidence="3" id="KW-1185">Reference proteome</keyword>
<feature type="compositionally biased region" description="Basic residues" evidence="1">
    <location>
        <begin position="288"/>
        <end position="297"/>
    </location>
</feature>
<organism evidence="2 3">
    <name type="scientific">Mycolicibacterium aurum</name>
    <name type="common">Mycobacterium aurum</name>
    <dbReference type="NCBI Taxonomy" id="1791"/>
    <lineage>
        <taxon>Bacteria</taxon>
        <taxon>Bacillati</taxon>
        <taxon>Actinomycetota</taxon>
        <taxon>Actinomycetes</taxon>
        <taxon>Mycobacteriales</taxon>
        <taxon>Mycobacteriaceae</taxon>
        <taxon>Mycolicibacterium</taxon>
    </lineage>
</organism>
<accession>A0A448IGF4</accession>